<reference evidence="2" key="1">
    <citation type="submission" date="2020-06" db="EMBL/GenBank/DDBJ databases">
        <authorList>
            <consortium name="Wellcome Sanger Institute Data Sharing"/>
        </authorList>
    </citation>
    <scope>NUCLEOTIDE SEQUENCE [LARGE SCALE GENOMIC DNA]</scope>
</reference>
<keyword evidence="1" id="KW-0732">Signal</keyword>
<evidence type="ECO:0000313" key="2">
    <source>
        <dbReference type="Ensembl" id="ENSGWIP00000023591.1"/>
    </source>
</evidence>
<feature type="signal peptide" evidence="1">
    <location>
        <begin position="1"/>
        <end position="20"/>
    </location>
</feature>
<dbReference type="Ensembl" id="ENSGWIT00000025838.1">
    <property type="protein sequence ID" value="ENSGWIP00000023591.1"/>
    <property type="gene ID" value="ENSGWIG00000012588.1"/>
</dbReference>
<organism evidence="2 3">
    <name type="scientific">Gouania willdenowi</name>
    <name type="common">Blunt-snouted clingfish</name>
    <name type="synonym">Lepadogaster willdenowi</name>
    <dbReference type="NCBI Taxonomy" id="441366"/>
    <lineage>
        <taxon>Eukaryota</taxon>
        <taxon>Metazoa</taxon>
        <taxon>Chordata</taxon>
        <taxon>Craniata</taxon>
        <taxon>Vertebrata</taxon>
        <taxon>Euteleostomi</taxon>
        <taxon>Actinopterygii</taxon>
        <taxon>Neopterygii</taxon>
        <taxon>Teleostei</taxon>
        <taxon>Neoteleostei</taxon>
        <taxon>Acanthomorphata</taxon>
        <taxon>Ovalentaria</taxon>
        <taxon>Blenniimorphae</taxon>
        <taxon>Blenniiformes</taxon>
        <taxon>Gobiesocoidei</taxon>
        <taxon>Gobiesocidae</taxon>
        <taxon>Gobiesocinae</taxon>
        <taxon>Gouania</taxon>
    </lineage>
</organism>
<dbReference type="Proteomes" id="UP000694680">
    <property type="component" value="Chromosome 16"/>
</dbReference>
<protein>
    <submittedName>
        <fullName evidence="2">Apolipoprotein C-I-like</fullName>
    </submittedName>
</protein>
<evidence type="ECO:0000256" key="1">
    <source>
        <dbReference type="SAM" id="SignalP"/>
    </source>
</evidence>
<proteinExistence type="predicted"/>
<reference evidence="2" key="2">
    <citation type="submission" date="2025-08" db="UniProtKB">
        <authorList>
            <consortium name="Ensembl"/>
        </authorList>
    </citation>
    <scope>IDENTIFICATION</scope>
</reference>
<keyword evidence="3" id="KW-1185">Reference proteome</keyword>
<reference evidence="2" key="3">
    <citation type="submission" date="2025-09" db="UniProtKB">
        <authorList>
            <consortium name="Ensembl"/>
        </authorList>
    </citation>
    <scope>IDENTIFICATION</scope>
</reference>
<gene>
    <name evidence="2" type="primary">apoc1</name>
</gene>
<dbReference type="AlphaFoldDB" id="A0A8C5ELV8"/>
<sequence length="81" mass="9562">MRLYLAVAVLVLALVAYTEAQDATMEEKMTQFGDQNIRHAHTHKHTNTQTHNKNHKLTVLIYSLLRKWFNEQMEKVKKNLQ</sequence>
<evidence type="ECO:0000313" key="3">
    <source>
        <dbReference type="Proteomes" id="UP000694680"/>
    </source>
</evidence>
<feature type="chain" id="PRO_5034388369" evidence="1">
    <location>
        <begin position="21"/>
        <end position="81"/>
    </location>
</feature>
<accession>A0A8C5ELV8</accession>
<name>A0A8C5ELV8_GOUWI</name>